<accession>A0A6A6H9Y4</accession>
<dbReference type="PANTHER" id="PTHR37017:SF11">
    <property type="entry name" value="ESTERASE_LIPASE_THIOESTERASE DOMAIN-CONTAINING PROTEIN"/>
    <property type="match status" value="1"/>
</dbReference>
<sequence length="253" mass="27892">MASKPTILLIHGAWHDVSCWDRVRAQLSALSYPTATVALVSPGSKPAVKSHLEDVAVVRKELEHLIEKNGKDVVLVMHSYGGLAGAGAVEGLEKVRRNAAGEQGGVVAAVFIAAFLVDKGQSLLGQFPQKPPYLIEDPDDASYCLVDNFHETFYNDLPEEASKPFVDKMRPQPISTFLSKVESTCWANGMVRCSYLFCERDQGVYPFLQDFMLKNREADSGRPWDIVKVDASHSVWLSQPEKVVQVIEQCAAT</sequence>
<dbReference type="Proteomes" id="UP000800092">
    <property type="component" value="Unassembled WGS sequence"/>
</dbReference>
<dbReference type="InterPro" id="IPR000073">
    <property type="entry name" value="AB_hydrolase_1"/>
</dbReference>
<dbReference type="InterPro" id="IPR029058">
    <property type="entry name" value="AB_hydrolase_fold"/>
</dbReference>
<dbReference type="PANTHER" id="PTHR37017">
    <property type="entry name" value="AB HYDROLASE-1 DOMAIN-CONTAINING PROTEIN-RELATED"/>
    <property type="match status" value="1"/>
</dbReference>
<name>A0A6A6H9Y4_VIRVR</name>
<keyword evidence="3" id="KW-1185">Reference proteome</keyword>
<reference evidence="2" key="1">
    <citation type="journal article" date="2020" name="Stud. Mycol.">
        <title>101 Dothideomycetes genomes: a test case for predicting lifestyles and emergence of pathogens.</title>
        <authorList>
            <person name="Haridas S."/>
            <person name="Albert R."/>
            <person name="Binder M."/>
            <person name="Bloem J."/>
            <person name="Labutti K."/>
            <person name="Salamov A."/>
            <person name="Andreopoulos B."/>
            <person name="Baker S."/>
            <person name="Barry K."/>
            <person name="Bills G."/>
            <person name="Bluhm B."/>
            <person name="Cannon C."/>
            <person name="Castanera R."/>
            <person name="Culley D."/>
            <person name="Daum C."/>
            <person name="Ezra D."/>
            <person name="Gonzalez J."/>
            <person name="Henrissat B."/>
            <person name="Kuo A."/>
            <person name="Liang C."/>
            <person name="Lipzen A."/>
            <person name="Lutzoni F."/>
            <person name="Magnuson J."/>
            <person name="Mondo S."/>
            <person name="Nolan M."/>
            <person name="Ohm R."/>
            <person name="Pangilinan J."/>
            <person name="Park H.-J."/>
            <person name="Ramirez L."/>
            <person name="Alfaro M."/>
            <person name="Sun H."/>
            <person name="Tritt A."/>
            <person name="Yoshinaga Y."/>
            <person name="Zwiers L.-H."/>
            <person name="Turgeon B."/>
            <person name="Goodwin S."/>
            <person name="Spatafora J."/>
            <person name="Crous P."/>
            <person name="Grigoriev I."/>
        </authorList>
    </citation>
    <scope>NUCLEOTIDE SEQUENCE</scope>
    <source>
        <strain evidence="2">Tuck. ex Michener</strain>
    </source>
</reference>
<gene>
    <name evidence="2" type="ORF">EV356DRAFT_532483</name>
</gene>
<feature type="domain" description="AB hydrolase-1" evidence="1">
    <location>
        <begin position="7"/>
        <end position="245"/>
    </location>
</feature>
<dbReference type="OrthoDB" id="1263307at2759"/>
<dbReference type="SUPFAM" id="SSF53474">
    <property type="entry name" value="alpha/beta-Hydrolases"/>
    <property type="match status" value="1"/>
</dbReference>
<keyword evidence="2" id="KW-0378">Hydrolase</keyword>
<evidence type="ECO:0000313" key="3">
    <source>
        <dbReference type="Proteomes" id="UP000800092"/>
    </source>
</evidence>
<dbReference type="EMBL" id="ML991795">
    <property type="protein sequence ID" value="KAF2234936.1"/>
    <property type="molecule type" value="Genomic_DNA"/>
</dbReference>
<dbReference type="GO" id="GO:0016787">
    <property type="term" value="F:hydrolase activity"/>
    <property type="evidence" value="ECO:0007669"/>
    <property type="project" value="UniProtKB-KW"/>
</dbReference>
<dbReference type="Gene3D" id="3.40.50.1820">
    <property type="entry name" value="alpha/beta hydrolase"/>
    <property type="match status" value="1"/>
</dbReference>
<dbReference type="AlphaFoldDB" id="A0A6A6H9Y4"/>
<dbReference type="InterPro" id="IPR052897">
    <property type="entry name" value="Sec-Metab_Biosynth_Hydrolase"/>
</dbReference>
<organism evidence="2 3">
    <name type="scientific">Viridothelium virens</name>
    <name type="common">Speckled blister lichen</name>
    <name type="synonym">Trypethelium virens</name>
    <dbReference type="NCBI Taxonomy" id="1048519"/>
    <lineage>
        <taxon>Eukaryota</taxon>
        <taxon>Fungi</taxon>
        <taxon>Dikarya</taxon>
        <taxon>Ascomycota</taxon>
        <taxon>Pezizomycotina</taxon>
        <taxon>Dothideomycetes</taxon>
        <taxon>Dothideomycetes incertae sedis</taxon>
        <taxon>Trypetheliales</taxon>
        <taxon>Trypetheliaceae</taxon>
        <taxon>Viridothelium</taxon>
    </lineage>
</organism>
<protein>
    <submittedName>
        <fullName evidence="2">Alpha/beta-hydrolase</fullName>
    </submittedName>
</protein>
<evidence type="ECO:0000313" key="2">
    <source>
        <dbReference type="EMBL" id="KAF2234936.1"/>
    </source>
</evidence>
<dbReference type="Pfam" id="PF12697">
    <property type="entry name" value="Abhydrolase_6"/>
    <property type="match status" value="1"/>
</dbReference>
<proteinExistence type="predicted"/>
<evidence type="ECO:0000259" key="1">
    <source>
        <dbReference type="Pfam" id="PF12697"/>
    </source>
</evidence>